<dbReference type="CDD" id="cd02440">
    <property type="entry name" value="AdoMet_MTases"/>
    <property type="match status" value="1"/>
</dbReference>
<dbReference type="EMBL" id="MU858155">
    <property type="protein sequence ID" value="KAK4211175.1"/>
    <property type="molecule type" value="Genomic_DNA"/>
</dbReference>
<evidence type="ECO:0000313" key="3">
    <source>
        <dbReference type="EMBL" id="KAK4211175.1"/>
    </source>
</evidence>
<feature type="compositionally biased region" description="Polar residues" evidence="2">
    <location>
        <begin position="23"/>
        <end position="54"/>
    </location>
</feature>
<organism evidence="3 4">
    <name type="scientific">Rhypophila decipiens</name>
    <dbReference type="NCBI Taxonomy" id="261697"/>
    <lineage>
        <taxon>Eukaryota</taxon>
        <taxon>Fungi</taxon>
        <taxon>Dikarya</taxon>
        <taxon>Ascomycota</taxon>
        <taxon>Pezizomycotina</taxon>
        <taxon>Sordariomycetes</taxon>
        <taxon>Sordariomycetidae</taxon>
        <taxon>Sordariales</taxon>
        <taxon>Naviculisporaceae</taxon>
        <taxon>Rhypophila</taxon>
    </lineage>
</organism>
<sequence length="412" mass="45922">MGDHKGKEAAADPQTPPTPTKTIGTVETTGNASATSANDTSTQAPRSPPSTLYVQNDVRHDDEANTAQRQHEDEDPYGAPSVADSSGGSTGIEADIFDEDDDAYAESTSTSYLTSIASDIRRGIEENGRLYAAYGMHKTWLPIDDAELDRNDLQHCKLLLLLENKLFIAPIGDNPQNILDMGTGSGIWAMDVADTYPSAAVVGVDLAPTQPSMIPPNVHFEIDDIEKDWLYPRNHFDFIHGRELIMAIRDWPRLVRQAYNHLKPGGYLQLCGSYPAFQSDDGTLPDDSAYIAMGQIFFDMSERVGASGREPRNWKRYLEDAGYEDVVERVYKVPTNPWPKDPRLKRVGAFELEHFREGIANVFARGYTEILGGDPVYFQVLLAKARQEVSNRSMHSWVPFYYVYGRKPLHAS</sequence>
<dbReference type="GO" id="GO:0008168">
    <property type="term" value="F:methyltransferase activity"/>
    <property type="evidence" value="ECO:0007669"/>
    <property type="project" value="UniProtKB-KW"/>
</dbReference>
<dbReference type="InterPro" id="IPR029063">
    <property type="entry name" value="SAM-dependent_MTases_sf"/>
</dbReference>
<dbReference type="SUPFAM" id="SSF53335">
    <property type="entry name" value="S-adenosyl-L-methionine-dependent methyltransferases"/>
    <property type="match status" value="1"/>
</dbReference>
<evidence type="ECO:0000313" key="4">
    <source>
        <dbReference type="Proteomes" id="UP001301769"/>
    </source>
</evidence>
<dbReference type="PANTHER" id="PTHR43591:SF31">
    <property type="entry name" value="LAEA-LIKE, PUTATIVE (AFU_ORTHOLOGUE AFUA_8G01930)-RELATED"/>
    <property type="match status" value="1"/>
</dbReference>
<evidence type="ECO:0000256" key="1">
    <source>
        <dbReference type="ARBA" id="ARBA00038158"/>
    </source>
</evidence>
<dbReference type="Gene3D" id="3.40.50.150">
    <property type="entry name" value="Vaccinia Virus protein VP39"/>
    <property type="match status" value="1"/>
</dbReference>
<proteinExistence type="inferred from homology"/>
<evidence type="ECO:0000256" key="2">
    <source>
        <dbReference type="SAM" id="MobiDB-lite"/>
    </source>
</evidence>
<dbReference type="PANTHER" id="PTHR43591">
    <property type="entry name" value="METHYLTRANSFERASE"/>
    <property type="match status" value="1"/>
</dbReference>
<protein>
    <submittedName>
        <fullName evidence="3">S-adenosyl-L-methionine-dependent methyltransferase</fullName>
    </submittedName>
</protein>
<feature type="compositionally biased region" description="Basic and acidic residues" evidence="2">
    <location>
        <begin position="1"/>
        <end position="10"/>
    </location>
</feature>
<name>A0AAN6Y4I2_9PEZI</name>
<dbReference type="Proteomes" id="UP001301769">
    <property type="component" value="Unassembled WGS sequence"/>
</dbReference>
<reference evidence="3" key="2">
    <citation type="submission" date="2023-05" db="EMBL/GenBank/DDBJ databases">
        <authorList>
            <consortium name="Lawrence Berkeley National Laboratory"/>
            <person name="Steindorff A."/>
            <person name="Hensen N."/>
            <person name="Bonometti L."/>
            <person name="Westerberg I."/>
            <person name="Brannstrom I.O."/>
            <person name="Guillou S."/>
            <person name="Cros-Aarteil S."/>
            <person name="Calhoun S."/>
            <person name="Haridas S."/>
            <person name="Kuo A."/>
            <person name="Mondo S."/>
            <person name="Pangilinan J."/>
            <person name="Riley R."/>
            <person name="Labutti K."/>
            <person name="Andreopoulos B."/>
            <person name="Lipzen A."/>
            <person name="Chen C."/>
            <person name="Yanf M."/>
            <person name="Daum C."/>
            <person name="Ng V."/>
            <person name="Clum A."/>
            <person name="Ohm R."/>
            <person name="Martin F."/>
            <person name="Silar P."/>
            <person name="Natvig D."/>
            <person name="Lalanne C."/>
            <person name="Gautier V."/>
            <person name="Ament-Velasquez S.L."/>
            <person name="Kruys A."/>
            <person name="Hutchinson M.I."/>
            <person name="Powell A.J."/>
            <person name="Barry K."/>
            <person name="Miller A.N."/>
            <person name="Grigoriev I.V."/>
            <person name="Debuchy R."/>
            <person name="Gladieux P."/>
            <person name="Thoren M.H."/>
            <person name="Johannesson H."/>
        </authorList>
    </citation>
    <scope>NUCLEOTIDE SEQUENCE</scope>
    <source>
        <strain evidence="3">PSN293</strain>
    </source>
</reference>
<feature type="region of interest" description="Disordered" evidence="2">
    <location>
        <begin position="1"/>
        <end position="94"/>
    </location>
</feature>
<reference evidence="3" key="1">
    <citation type="journal article" date="2023" name="Mol. Phylogenet. Evol.">
        <title>Genome-scale phylogeny and comparative genomics of the fungal order Sordariales.</title>
        <authorList>
            <person name="Hensen N."/>
            <person name="Bonometti L."/>
            <person name="Westerberg I."/>
            <person name="Brannstrom I.O."/>
            <person name="Guillou S."/>
            <person name="Cros-Aarteil S."/>
            <person name="Calhoun S."/>
            <person name="Haridas S."/>
            <person name="Kuo A."/>
            <person name="Mondo S."/>
            <person name="Pangilinan J."/>
            <person name="Riley R."/>
            <person name="LaButti K."/>
            <person name="Andreopoulos B."/>
            <person name="Lipzen A."/>
            <person name="Chen C."/>
            <person name="Yan M."/>
            <person name="Daum C."/>
            <person name="Ng V."/>
            <person name="Clum A."/>
            <person name="Steindorff A."/>
            <person name="Ohm R.A."/>
            <person name="Martin F."/>
            <person name="Silar P."/>
            <person name="Natvig D.O."/>
            <person name="Lalanne C."/>
            <person name="Gautier V."/>
            <person name="Ament-Velasquez S.L."/>
            <person name="Kruys A."/>
            <person name="Hutchinson M.I."/>
            <person name="Powell A.J."/>
            <person name="Barry K."/>
            <person name="Miller A.N."/>
            <person name="Grigoriev I.V."/>
            <person name="Debuchy R."/>
            <person name="Gladieux P."/>
            <person name="Hiltunen Thoren M."/>
            <person name="Johannesson H."/>
        </authorList>
    </citation>
    <scope>NUCLEOTIDE SEQUENCE</scope>
    <source>
        <strain evidence="3">PSN293</strain>
    </source>
</reference>
<dbReference type="Pfam" id="PF13489">
    <property type="entry name" value="Methyltransf_23"/>
    <property type="match status" value="1"/>
</dbReference>
<dbReference type="GO" id="GO:0032259">
    <property type="term" value="P:methylation"/>
    <property type="evidence" value="ECO:0007669"/>
    <property type="project" value="UniProtKB-KW"/>
</dbReference>
<dbReference type="AlphaFoldDB" id="A0AAN6Y4I2"/>
<comment type="similarity">
    <text evidence="1">Belongs to the methyltransferase superfamily. LaeA methyltransferase family.</text>
</comment>
<accession>A0AAN6Y4I2</accession>
<gene>
    <name evidence="3" type="ORF">QBC37DRAFT_19286</name>
</gene>
<keyword evidence="4" id="KW-1185">Reference proteome</keyword>
<keyword evidence="3" id="KW-0808">Transferase</keyword>
<keyword evidence="3" id="KW-0489">Methyltransferase</keyword>
<comment type="caution">
    <text evidence="3">The sequence shown here is derived from an EMBL/GenBank/DDBJ whole genome shotgun (WGS) entry which is preliminary data.</text>
</comment>